<reference evidence="15 16" key="1">
    <citation type="submission" date="2019-01" db="EMBL/GenBank/DDBJ databases">
        <title>Complete genome sequence of Cohnella hallensis HS21 isolated from Korean fir (Abies koreana) rhizospheric soil.</title>
        <authorList>
            <person name="Jiang L."/>
            <person name="Kang S.W."/>
            <person name="Kim S."/>
            <person name="Jung J."/>
            <person name="Kim C.Y."/>
            <person name="Kim D.H."/>
            <person name="Kim S.W."/>
            <person name="Lee J."/>
        </authorList>
    </citation>
    <scope>NUCLEOTIDE SEQUENCE [LARGE SCALE GENOMIC DNA]</scope>
    <source>
        <strain evidence="15 16">HS21</strain>
    </source>
</reference>
<keyword evidence="5" id="KW-0597">Phosphoprotein</keyword>
<dbReference type="FunFam" id="3.30.565.10:FF:000006">
    <property type="entry name" value="Sensor histidine kinase WalK"/>
    <property type="match status" value="1"/>
</dbReference>
<evidence type="ECO:0000256" key="12">
    <source>
        <dbReference type="SAM" id="Phobius"/>
    </source>
</evidence>
<keyword evidence="10" id="KW-0902">Two-component regulatory system</keyword>
<keyword evidence="4" id="KW-1003">Cell membrane</keyword>
<keyword evidence="11 12" id="KW-0472">Membrane</keyword>
<proteinExistence type="predicted"/>
<dbReference type="SMART" id="SM00304">
    <property type="entry name" value="HAMP"/>
    <property type="match status" value="1"/>
</dbReference>
<dbReference type="KEGG" id="cohn:KCTCHS21_44610"/>
<evidence type="ECO:0000256" key="2">
    <source>
        <dbReference type="ARBA" id="ARBA00004651"/>
    </source>
</evidence>
<keyword evidence="12" id="KW-1133">Transmembrane helix</keyword>
<protein>
    <recommendedName>
        <fullName evidence="3">histidine kinase</fullName>
        <ecNumber evidence="3">2.7.13.3</ecNumber>
    </recommendedName>
</protein>
<evidence type="ECO:0000259" key="14">
    <source>
        <dbReference type="PROSITE" id="PS50885"/>
    </source>
</evidence>
<keyword evidence="16" id="KW-1185">Reference proteome</keyword>
<dbReference type="CDD" id="cd00082">
    <property type="entry name" value="HisKA"/>
    <property type="match status" value="1"/>
</dbReference>
<evidence type="ECO:0000259" key="13">
    <source>
        <dbReference type="PROSITE" id="PS50109"/>
    </source>
</evidence>
<evidence type="ECO:0000256" key="8">
    <source>
        <dbReference type="ARBA" id="ARBA00022777"/>
    </source>
</evidence>
<dbReference type="Gene3D" id="6.10.340.10">
    <property type="match status" value="1"/>
</dbReference>
<keyword evidence="8" id="KW-0418">Kinase</keyword>
<dbReference type="Gene3D" id="1.10.287.130">
    <property type="match status" value="1"/>
</dbReference>
<dbReference type="Pfam" id="PF00512">
    <property type="entry name" value="HisKA"/>
    <property type="match status" value="1"/>
</dbReference>
<evidence type="ECO:0000313" key="16">
    <source>
        <dbReference type="Proteomes" id="UP000289856"/>
    </source>
</evidence>
<dbReference type="OrthoDB" id="9786919at2"/>
<dbReference type="SUPFAM" id="SSF47384">
    <property type="entry name" value="Homodimeric domain of signal transducing histidine kinase"/>
    <property type="match status" value="1"/>
</dbReference>
<feature type="transmembrane region" description="Helical" evidence="12">
    <location>
        <begin position="162"/>
        <end position="189"/>
    </location>
</feature>
<evidence type="ECO:0000256" key="4">
    <source>
        <dbReference type="ARBA" id="ARBA00022475"/>
    </source>
</evidence>
<name>A0A3T1DAD0_9BACL</name>
<dbReference type="PROSITE" id="PS50885">
    <property type="entry name" value="HAMP"/>
    <property type="match status" value="1"/>
</dbReference>
<dbReference type="SMART" id="SM00388">
    <property type="entry name" value="HisKA"/>
    <property type="match status" value="1"/>
</dbReference>
<dbReference type="InterPro" id="IPR050351">
    <property type="entry name" value="BphY/WalK/GraS-like"/>
</dbReference>
<dbReference type="RefSeq" id="WP_130613417.1">
    <property type="nucleotide sequence ID" value="NZ_AP019400.1"/>
</dbReference>
<dbReference type="SUPFAM" id="SSF55874">
    <property type="entry name" value="ATPase domain of HSP90 chaperone/DNA topoisomerase II/histidine kinase"/>
    <property type="match status" value="1"/>
</dbReference>
<feature type="domain" description="Histidine kinase" evidence="13">
    <location>
        <begin position="271"/>
        <end position="485"/>
    </location>
</feature>
<evidence type="ECO:0000256" key="5">
    <source>
        <dbReference type="ARBA" id="ARBA00022553"/>
    </source>
</evidence>
<feature type="domain" description="HAMP" evidence="14">
    <location>
        <begin position="190"/>
        <end position="242"/>
    </location>
</feature>
<evidence type="ECO:0000256" key="9">
    <source>
        <dbReference type="ARBA" id="ARBA00022840"/>
    </source>
</evidence>
<keyword evidence="7" id="KW-0547">Nucleotide-binding</keyword>
<dbReference type="GO" id="GO:0016036">
    <property type="term" value="P:cellular response to phosphate starvation"/>
    <property type="evidence" value="ECO:0007669"/>
    <property type="project" value="TreeGrafter"/>
</dbReference>
<organism evidence="15 16">
    <name type="scientific">Cohnella abietis</name>
    <dbReference type="NCBI Taxonomy" id="2507935"/>
    <lineage>
        <taxon>Bacteria</taxon>
        <taxon>Bacillati</taxon>
        <taxon>Bacillota</taxon>
        <taxon>Bacilli</taxon>
        <taxon>Bacillales</taxon>
        <taxon>Paenibacillaceae</taxon>
        <taxon>Cohnella</taxon>
    </lineage>
</organism>
<evidence type="ECO:0000256" key="6">
    <source>
        <dbReference type="ARBA" id="ARBA00022679"/>
    </source>
</evidence>
<dbReference type="SMART" id="SM00387">
    <property type="entry name" value="HATPase_c"/>
    <property type="match status" value="1"/>
</dbReference>
<dbReference type="GO" id="GO:0005524">
    <property type="term" value="F:ATP binding"/>
    <property type="evidence" value="ECO:0007669"/>
    <property type="project" value="UniProtKB-KW"/>
</dbReference>
<dbReference type="PRINTS" id="PR00344">
    <property type="entry name" value="BCTRLSENSOR"/>
</dbReference>
<dbReference type="Proteomes" id="UP000289856">
    <property type="component" value="Chromosome"/>
</dbReference>
<dbReference type="EMBL" id="AP019400">
    <property type="protein sequence ID" value="BBI35062.1"/>
    <property type="molecule type" value="Genomic_DNA"/>
</dbReference>
<evidence type="ECO:0000256" key="11">
    <source>
        <dbReference type="ARBA" id="ARBA00023136"/>
    </source>
</evidence>
<evidence type="ECO:0000313" key="15">
    <source>
        <dbReference type="EMBL" id="BBI35062.1"/>
    </source>
</evidence>
<dbReference type="Pfam" id="PF02518">
    <property type="entry name" value="HATPase_c"/>
    <property type="match status" value="1"/>
</dbReference>
<accession>A0A3T1DAD0</accession>
<dbReference type="GO" id="GO:0005886">
    <property type="term" value="C:plasma membrane"/>
    <property type="evidence" value="ECO:0007669"/>
    <property type="project" value="UniProtKB-SubCell"/>
</dbReference>
<keyword evidence="12" id="KW-0812">Transmembrane</keyword>
<dbReference type="InterPro" id="IPR036890">
    <property type="entry name" value="HATPase_C_sf"/>
</dbReference>
<dbReference type="Gene3D" id="3.30.565.10">
    <property type="entry name" value="Histidine kinase-like ATPase, C-terminal domain"/>
    <property type="match status" value="1"/>
</dbReference>
<evidence type="ECO:0000256" key="10">
    <source>
        <dbReference type="ARBA" id="ARBA00023012"/>
    </source>
</evidence>
<dbReference type="AlphaFoldDB" id="A0A3T1DAD0"/>
<dbReference type="EC" id="2.7.13.3" evidence="3"/>
<dbReference type="PROSITE" id="PS50109">
    <property type="entry name" value="HIS_KIN"/>
    <property type="match status" value="1"/>
</dbReference>
<keyword evidence="9" id="KW-0067">ATP-binding</keyword>
<keyword evidence="6" id="KW-0808">Transferase</keyword>
<gene>
    <name evidence="15" type="ORF">KCTCHS21_44610</name>
</gene>
<dbReference type="InterPro" id="IPR004358">
    <property type="entry name" value="Sig_transdc_His_kin-like_C"/>
</dbReference>
<comment type="subcellular location">
    <subcellularLocation>
        <location evidence="2">Cell membrane</location>
        <topology evidence="2">Multi-pass membrane protein</topology>
    </subcellularLocation>
</comment>
<comment type="catalytic activity">
    <reaction evidence="1">
        <text>ATP + protein L-histidine = ADP + protein N-phospho-L-histidine.</text>
        <dbReference type="EC" id="2.7.13.3"/>
    </reaction>
</comment>
<dbReference type="InterPro" id="IPR003661">
    <property type="entry name" value="HisK_dim/P_dom"/>
</dbReference>
<evidence type="ECO:0000256" key="1">
    <source>
        <dbReference type="ARBA" id="ARBA00000085"/>
    </source>
</evidence>
<dbReference type="InterPro" id="IPR003660">
    <property type="entry name" value="HAMP_dom"/>
</dbReference>
<dbReference type="CDD" id="cd00075">
    <property type="entry name" value="HATPase"/>
    <property type="match status" value="1"/>
</dbReference>
<evidence type="ECO:0000256" key="3">
    <source>
        <dbReference type="ARBA" id="ARBA00012438"/>
    </source>
</evidence>
<dbReference type="PANTHER" id="PTHR45453">
    <property type="entry name" value="PHOSPHATE REGULON SENSOR PROTEIN PHOR"/>
    <property type="match status" value="1"/>
</dbReference>
<evidence type="ECO:0000256" key="7">
    <source>
        <dbReference type="ARBA" id="ARBA00022741"/>
    </source>
</evidence>
<dbReference type="InterPro" id="IPR003594">
    <property type="entry name" value="HATPase_dom"/>
</dbReference>
<dbReference type="GO" id="GO:0004721">
    <property type="term" value="F:phosphoprotein phosphatase activity"/>
    <property type="evidence" value="ECO:0007669"/>
    <property type="project" value="TreeGrafter"/>
</dbReference>
<dbReference type="GO" id="GO:0000155">
    <property type="term" value="F:phosphorelay sensor kinase activity"/>
    <property type="evidence" value="ECO:0007669"/>
    <property type="project" value="InterPro"/>
</dbReference>
<dbReference type="CDD" id="cd06225">
    <property type="entry name" value="HAMP"/>
    <property type="match status" value="1"/>
</dbReference>
<dbReference type="InterPro" id="IPR036097">
    <property type="entry name" value="HisK_dim/P_sf"/>
</dbReference>
<dbReference type="InterPro" id="IPR005467">
    <property type="entry name" value="His_kinase_dom"/>
</dbReference>
<dbReference type="PANTHER" id="PTHR45453:SF1">
    <property type="entry name" value="PHOSPHATE REGULON SENSOR PROTEIN PHOR"/>
    <property type="match status" value="1"/>
</dbReference>
<sequence>MTAISIKIKFSLFLAILLLLTVLVLSIFVLKGIADQQQQKMEKELLQQTRIANLSIKQAYLTSPPIEAQPFLRNRGQQFAMDLAVYAGMHVVLYDSTGKKVGDSVPISSSYAVEDALSIALQGKIAYQREGQLLYYLAPLQGPNEQMGVILFQYSQAEDIKFYHTIAGLFILTGGAVLAASFILGYLYFRRATSAIIKLNQAAEHIRRGQFLLSHPLKRRDELGQLSQGIFYMSTEIQNSMTAMIAEENKLRQAVVKLQKLEQQQKQFIGNISHEFKTPLTSIKAYVELMEMYRDDEALHSDAIQHISLETERLIDMVEKILRLAALEKYEFEHQAELVDIQELLLGLIDRMKAKAERFDVVMISHLEEAVIWADRENVVHIIINLLDNAIKYNMPGGQIMISNHETENKVIIEISNTGTRIPEEARDKIFEPFFTANTDRSRQTGGTGLGLALVKQLVEKHGGSIELMNSEAGTAFSLSFPSYQSRNDISKKEVLR</sequence>
<dbReference type="FunFam" id="1.10.287.130:FF:000001">
    <property type="entry name" value="Two-component sensor histidine kinase"/>
    <property type="match status" value="1"/>
</dbReference>
<dbReference type="SUPFAM" id="SSF158472">
    <property type="entry name" value="HAMP domain-like"/>
    <property type="match status" value="1"/>
</dbReference>